<dbReference type="Gene3D" id="1.10.287.110">
    <property type="entry name" value="DnaJ domain"/>
    <property type="match status" value="1"/>
</dbReference>
<dbReference type="InParanoid" id="Q4UA70"/>
<dbReference type="Pfam" id="PF23302">
    <property type="entry name" value="HTH_DNAJC9"/>
    <property type="match status" value="1"/>
</dbReference>
<dbReference type="PANTHER" id="PTHR44144">
    <property type="entry name" value="DNAJ HOMOLOG SUBFAMILY C MEMBER 9"/>
    <property type="match status" value="1"/>
</dbReference>
<evidence type="ECO:0000313" key="3">
    <source>
        <dbReference type="Proteomes" id="UP000001950"/>
    </source>
</evidence>
<accession>Q4UA70</accession>
<dbReference type="Proteomes" id="UP000001950">
    <property type="component" value="Chromosome 4"/>
</dbReference>
<dbReference type="GeneID" id="3863082"/>
<dbReference type="SMART" id="SM00271">
    <property type="entry name" value="DnaJ"/>
    <property type="match status" value="1"/>
</dbReference>
<reference evidence="2 3" key="1">
    <citation type="journal article" date="2005" name="Science">
        <title>Genome of the host-cell transforming parasite Theileria annulata compared with T. parva.</title>
        <authorList>
            <person name="Pain A."/>
            <person name="Renauld H."/>
            <person name="Berriman M."/>
            <person name="Murphy L."/>
            <person name="Yeats C.A."/>
            <person name="Weir W."/>
            <person name="Kerhornou A."/>
            <person name="Aslett M."/>
            <person name="Bishop R."/>
            <person name="Bouchier C."/>
            <person name="Cochet M."/>
            <person name="Coulson R.M.R."/>
            <person name="Cronin A."/>
            <person name="de Villiers E.P."/>
            <person name="Fraser A."/>
            <person name="Fosker N."/>
            <person name="Gardner M."/>
            <person name="Goble A."/>
            <person name="Griffiths-Jones S."/>
            <person name="Harris D.E."/>
            <person name="Katzer F."/>
            <person name="Larke N."/>
            <person name="Lord A."/>
            <person name="Maser P."/>
            <person name="McKellar S."/>
            <person name="Mooney P."/>
            <person name="Morton F."/>
            <person name="Nene V."/>
            <person name="O'Neil S."/>
            <person name="Price C."/>
            <person name="Quail M.A."/>
            <person name="Rabbinowitsch E."/>
            <person name="Rawlings N.D."/>
            <person name="Rutter S."/>
            <person name="Saunders D."/>
            <person name="Seeger K."/>
            <person name="Shah T."/>
            <person name="Squares R."/>
            <person name="Squares S."/>
            <person name="Tivey A."/>
            <person name="Walker A.R."/>
            <person name="Woodward J."/>
            <person name="Dobbelaere D.A.E."/>
            <person name="Langsley G."/>
            <person name="Rajandream M.A."/>
            <person name="McKeever D."/>
            <person name="Shiels B."/>
            <person name="Tait A."/>
            <person name="Barrell B.G."/>
            <person name="Hall N."/>
        </authorList>
    </citation>
    <scope>NUCLEOTIDE SEQUENCE [LARGE SCALE GENOMIC DNA]</scope>
    <source>
        <strain evidence="3">Ankara</strain>
    </source>
</reference>
<name>Q4UA70_THEAN</name>
<dbReference type="Pfam" id="PF00226">
    <property type="entry name" value="DnaJ"/>
    <property type="match status" value="1"/>
</dbReference>
<dbReference type="RefSeq" id="XP_952907.1">
    <property type="nucleotide sequence ID" value="XM_947814.1"/>
</dbReference>
<dbReference type="PRINTS" id="PR00625">
    <property type="entry name" value="JDOMAIN"/>
</dbReference>
<dbReference type="GO" id="GO:0005634">
    <property type="term" value="C:nucleus"/>
    <property type="evidence" value="ECO:0007669"/>
    <property type="project" value="TreeGrafter"/>
</dbReference>
<dbReference type="GO" id="GO:0031072">
    <property type="term" value="F:heat shock protein binding"/>
    <property type="evidence" value="ECO:0007669"/>
    <property type="project" value="TreeGrafter"/>
</dbReference>
<proteinExistence type="predicted"/>
<dbReference type="eggNOG" id="KOG0719">
    <property type="taxonomic scope" value="Eukaryota"/>
</dbReference>
<dbReference type="InterPro" id="IPR001623">
    <property type="entry name" value="DnaJ_domain"/>
</dbReference>
<dbReference type="InterPro" id="IPR036869">
    <property type="entry name" value="J_dom_sf"/>
</dbReference>
<feature type="domain" description="J" evidence="1">
    <location>
        <begin position="8"/>
        <end position="78"/>
    </location>
</feature>
<dbReference type="PROSITE" id="PS00636">
    <property type="entry name" value="DNAJ_1"/>
    <property type="match status" value="1"/>
</dbReference>
<dbReference type="KEGG" id="tan:TA07375"/>
<evidence type="ECO:0000259" key="1">
    <source>
        <dbReference type="PROSITE" id="PS50076"/>
    </source>
</evidence>
<evidence type="ECO:0000313" key="2">
    <source>
        <dbReference type="EMBL" id="CAI76283.1"/>
    </source>
</evidence>
<dbReference type="AlphaFoldDB" id="Q4UA70"/>
<dbReference type="EMBL" id="CR940353">
    <property type="protein sequence ID" value="CAI76283.1"/>
    <property type="molecule type" value="Genomic_DNA"/>
</dbReference>
<dbReference type="InterPro" id="IPR018253">
    <property type="entry name" value="DnaJ_domain_CS"/>
</dbReference>
<gene>
    <name evidence="2" type="ORF">TA07375</name>
</gene>
<dbReference type="PANTHER" id="PTHR44144:SF1">
    <property type="entry name" value="DNAJ HOMOLOG SUBFAMILY C MEMBER 9"/>
    <property type="match status" value="1"/>
</dbReference>
<sequence>MGKNKTPKLYLLLGIDQTATTRDVVKAYRLAALKSHPDKLQGLSKKEQEDAKNHFVQLKHAYEILKDDHKRKNYDEFGWEGEEEAAFAAAYEFYRTPVTQEDIVDFSKTYKGSKSESEDLLDFYNKYDGDLTNLLFSIPLSDTEDLDRFLDFFNKNIKSKKLKSTPNFVRTSKPKHLTSMKNKYKKTCKKAEKTENDMDFEELSAQILVILYKLMFSRLTVRRGVTISQA</sequence>
<keyword evidence="3" id="KW-1185">Reference proteome</keyword>
<dbReference type="OrthoDB" id="445556at2759"/>
<dbReference type="InterPro" id="IPR056453">
    <property type="entry name" value="HTH_DNAJC9"/>
</dbReference>
<dbReference type="CDD" id="cd06257">
    <property type="entry name" value="DnaJ"/>
    <property type="match status" value="1"/>
</dbReference>
<dbReference type="InterPro" id="IPR052594">
    <property type="entry name" value="J_domain-containing_protein"/>
</dbReference>
<dbReference type="VEuPathDB" id="PiroplasmaDB:TA07375"/>
<dbReference type="OMA" id="FPTWREY"/>
<dbReference type="PROSITE" id="PS50076">
    <property type="entry name" value="DNAJ_2"/>
    <property type="match status" value="1"/>
</dbReference>
<protein>
    <recommendedName>
        <fullName evidence="1">J domain-containing protein</fullName>
    </recommendedName>
</protein>
<dbReference type="SUPFAM" id="SSF46565">
    <property type="entry name" value="Chaperone J-domain"/>
    <property type="match status" value="1"/>
</dbReference>
<dbReference type="GO" id="GO:0005737">
    <property type="term" value="C:cytoplasm"/>
    <property type="evidence" value="ECO:0007669"/>
    <property type="project" value="TreeGrafter"/>
</dbReference>
<organism evidence="2 3">
    <name type="scientific">Theileria annulata</name>
    <dbReference type="NCBI Taxonomy" id="5874"/>
    <lineage>
        <taxon>Eukaryota</taxon>
        <taxon>Sar</taxon>
        <taxon>Alveolata</taxon>
        <taxon>Apicomplexa</taxon>
        <taxon>Aconoidasida</taxon>
        <taxon>Piroplasmida</taxon>
        <taxon>Theileriidae</taxon>
        <taxon>Theileria</taxon>
    </lineage>
</organism>